<proteinExistence type="predicted"/>
<accession>A0A8F9XHQ5</accession>
<dbReference type="Proteomes" id="UP000825051">
    <property type="component" value="Chromosome"/>
</dbReference>
<dbReference type="KEGG" id="ole:K0B96_07785"/>
<evidence type="ECO:0000259" key="1">
    <source>
        <dbReference type="Pfam" id="PF18922"/>
    </source>
</evidence>
<dbReference type="AlphaFoldDB" id="A0A8F9XHQ5"/>
<name>A0A8F9XHQ5_9BACT</name>
<dbReference type="RefSeq" id="WP_220165769.1">
    <property type="nucleotide sequence ID" value="NZ_CP080507.1"/>
</dbReference>
<organism evidence="2 3">
    <name type="scientific">Horticoccus luteus</name>
    <dbReference type="NCBI Taxonomy" id="2862869"/>
    <lineage>
        <taxon>Bacteria</taxon>
        <taxon>Pseudomonadati</taxon>
        <taxon>Verrucomicrobiota</taxon>
        <taxon>Opitutia</taxon>
        <taxon>Opitutales</taxon>
        <taxon>Opitutaceae</taxon>
        <taxon>Horticoccus</taxon>
    </lineage>
</organism>
<evidence type="ECO:0000313" key="2">
    <source>
        <dbReference type="EMBL" id="QYM80497.1"/>
    </source>
</evidence>
<gene>
    <name evidence="2" type="ORF">K0B96_07785</name>
</gene>
<keyword evidence="3" id="KW-1185">Reference proteome</keyword>
<dbReference type="InterPro" id="IPR043729">
    <property type="entry name" value="DUF5672"/>
</dbReference>
<dbReference type="Pfam" id="PF18922">
    <property type="entry name" value="DUF5672"/>
    <property type="match status" value="1"/>
</dbReference>
<protein>
    <recommendedName>
        <fullName evidence="1">DUF5672 domain-containing protein</fullName>
    </recommendedName>
</protein>
<reference evidence="2" key="1">
    <citation type="submission" date="2021-08" db="EMBL/GenBank/DDBJ databases">
        <title>Genome of a novel bacterium of the phylum Verrucomicrobia, Oleiharenicola sp. KSB-15.</title>
        <authorList>
            <person name="Chung J.-H."/>
            <person name="Ahn J.-H."/>
            <person name="Yoon Y."/>
            <person name="Kim D.-Y."/>
            <person name="An S.-H."/>
            <person name="Park I."/>
            <person name="Yeon J."/>
        </authorList>
    </citation>
    <scope>NUCLEOTIDE SEQUENCE</scope>
    <source>
        <strain evidence="2">KSB-15</strain>
    </source>
</reference>
<dbReference type="EMBL" id="CP080507">
    <property type="protein sequence ID" value="QYM80497.1"/>
    <property type="molecule type" value="Genomic_DNA"/>
</dbReference>
<evidence type="ECO:0000313" key="3">
    <source>
        <dbReference type="Proteomes" id="UP000825051"/>
    </source>
</evidence>
<feature type="domain" description="DUF5672" evidence="1">
    <location>
        <begin position="56"/>
        <end position="252"/>
    </location>
</feature>
<sequence length="287" mass="33161">MRKKAAVLVFAHSPVLTGFEKIALEQCCRVLAHHPIHLICPEGLDVSAYRQITPALQYDFIPPQWLASYRSYNRLKILPYLYRRYADFEYLLTYELDAFVFRDELLEWCAQGWDYIGAPWFDLNTSGVTTASPTGVGNSGFSLRRTDAMLRVLRSFGHVIPASTVVADWKRAGRISLGSFWLLFSRLTYRNNFFALLNDFEGNEDAFWGQFAARRFPWFRVAPCDVAKRFSFEVNAPRLHRELGCTLPFGCHKWTALTPEFWYPIIRSFGYNVREIDHTTIGNSGRS</sequence>